<feature type="domain" description="Sporulation stage II protein D amidase enhancer LytB N-terminal" evidence="1">
    <location>
        <begin position="118"/>
        <end position="200"/>
    </location>
</feature>
<dbReference type="PANTHER" id="PTHR30032:SF4">
    <property type="entry name" value="AMIDASE ENHANCER"/>
    <property type="match status" value="1"/>
</dbReference>
<evidence type="ECO:0000313" key="3">
    <source>
        <dbReference type="Proteomes" id="UP001595989"/>
    </source>
</evidence>
<dbReference type="PANTHER" id="PTHR30032">
    <property type="entry name" value="N-ACETYLMURAMOYL-L-ALANINE AMIDASE-RELATED"/>
    <property type="match status" value="1"/>
</dbReference>
<dbReference type="RefSeq" id="WP_390298832.1">
    <property type="nucleotide sequence ID" value="NZ_JBHSFU010000011.1"/>
</dbReference>
<dbReference type="InterPro" id="IPR013693">
    <property type="entry name" value="SpoIID/LytB_N"/>
</dbReference>
<dbReference type="InterPro" id="IPR051922">
    <property type="entry name" value="Bact_Sporulation_Assoc"/>
</dbReference>
<organism evidence="2 3">
    <name type="scientific">Virgibacillus kekensis</name>
    <dbReference type="NCBI Taxonomy" id="202261"/>
    <lineage>
        <taxon>Bacteria</taxon>
        <taxon>Bacillati</taxon>
        <taxon>Bacillota</taxon>
        <taxon>Bacilli</taxon>
        <taxon>Bacillales</taxon>
        <taxon>Bacillaceae</taxon>
        <taxon>Virgibacillus</taxon>
    </lineage>
</organism>
<dbReference type="EMBL" id="JBHSFU010000011">
    <property type="protein sequence ID" value="MFC4559855.1"/>
    <property type="molecule type" value="Genomic_DNA"/>
</dbReference>
<name>A0ABV9DM26_9BACI</name>
<proteinExistence type="predicted"/>
<dbReference type="InterPro" id="IPR013486">
    <property type="entry name" value="SpoIID/LytB"/>
</dbReference>
<evidence type="ECO:0000313" key="2">
    <source>
        <dbReference type="EMBL" id="MFC4559855.1"/>
    </source>
</evidence>
<reference evidence="3" key="1">
    <citation type="journal article" date="2019" name="Int. J. Syst. Evol. Microbiol.">
        <title>The Global Catalogue of Microorganisms (GCM) 10K type strain sequencing project: providing services to taxonomists for standard genome sequencing and annotation.</title>
        <authorList>
            <consortium name="The Broad Institute Genomics Platform"/>
            <consortium name="The Broad Institute Genome Sequencing Center for Infectious Disease"/>
            <person name="Wu L."/>
            <person name="Ma J."/>
        </authorList>
    </citation>
    <scope>NUCLEOTIDE SEQUENCE [LARGE SCALE GENOMIC DNA]</scope>
    <source>
        <strain evidence="3">CGMCC 4.7426</strain>
    </source>
</reference>
<comment type="caution">
    <text evidence="2">The sequence shown here is derived from an EMBL/GenBank/DDBJ whole genome shotgun (WGS) entry which is preliminary data.</text>
</comment>
<accession>A0ABV9DM26</accession>
<protein>
    <submittedName>
        <fullName evidence="2">SpoIID/LytB domain-containing protein</fullName>
    </submittedName>
</protein>
<dbReference type="Pfam" id="PF08486">
    <property type="entry name" value="SpoIID"/>
    <property type="match status" value="1"/>
</dbReference>
<gene>
    <name evidence="2" type="ORF">ACFO3D_16855</name>
</gene>
<keyword evidence="3" id="KW-1185">Reference proteome</keyword>
<dbReference type="Proteomes" id="UP001595989">
    <property type="component" value="Unassembled WGS sequence"/>
</dbReference>
<evidence type="ECO:0000259" key="1">
    <source>
        <dbReference type="Pfam" id="PF08486"/>
    </source>
</evidence>
<dbReference type="NCBIfam" id="TIGR02669">
    <property type="entry name" value="SpoIID_LytB"/>
    <property type="match status" value="1"/>
</dbReference>
<sequence length="418" mass="47919">MRYLLLFTSLLFFIFPISTTAEEMVTVRLVNKIGNIPKLEFRLEGGYSTFSPMLTVKEGVTYSLKVEKGKLILQGADMKIILNDSLVLIPEKYNTNQRVYINGQPYLGAMEFQVEKEKYIRPVNQLPLDDYLKGVVPFESYPSWPLETLKAQALAARTYAVSHMNQPMNDTIQYQVYGGYQWKESSTKAVEETRGEVITYKGKLIDAFYSASNGGITENNSHVWKEKALPYFPIKRDPYDPTYPWEFSLERVQVELKKIDWNYPNWWQGTVEEDLEIVSVMKRWLARNGYPGDIKVLAVPHFEISEETLESGRSLRGSISVDFLHRLPEGTIMFERVSLENVALDRIRPMIGGTTFKSYLIESFKENGSTYTVKGLGFGHGVGMSQWGAAVMGEQGKSYREIIEFYYPGTSLENIYEE</sequence>